<protein>
    <submittedName>
        <fullName evidence="1">Uncharacterized protein</fullName>
    </submittedName>
</protein>
<dbReference type="PANTHER" id="PTHR24148">
    <property type="entry name" value="ANKYRIN REPEAT DOMAIN-CONTAINING PROTEIN 39 HOMOLOG-RELATED"/>
    <property type="match status" value="1"/>
</dbReference>
<dbReference type="InterPro" id="IPR052895">
    <property type="entry name" value="HetReg/Transcr_Mod"/>
</dbReference>
<dbReference type="Proteomes" id="UP000756132">
    <property type="component" value="Chromosome 9"/>
</dbReference>
<dbReference type="EMBL" id="CP090171">
    <property type="protein sequence ID" value="UJO21494.1"/>
    <property type="molecule type" value="Genomic_DNA"/>
</dbReference>
<dbReference type="GeneID" id="71989315"/>
<organism evidence="1 2">
    <name type="scientific">Passalora fulva</name>
    <name type="common">Tomato leaf mold</name>
    <name type="synonym">Cladosporium fulvum</name>
    <dbReference type="NCBI Taxonomy" id="5499"/>
    <lineage>
        <taxon>Eukaryota</taxon>
        <taxon>Fungi</taxon>
        <taxon>Dikarya</taxon>
        <taxon>Ascomycota</taxon>
        <taxon>Pezizomycotina</taxon>
        <taxon>Dothideomycetes</taxon>
        <taxon>Dothideomycetidae</taxon>
        <taxon>Mycosphaerellales</taxon>
        <taxon>Mycosphaerellaceae</taxon>
        <taxon>Fulvia</taxon>
    </lineage>
</organism>
<dbReference type="AlphaFoldDB" id="A0A9Q8PF79"/>
<accession>A0A9Q8PF79</accession>
<reference evidence="1" key="2">
    <citation type="journal article" date="2022" name="Microb. Genom.">
        <title>A chromosome-scale genome assembly of the tomato pathogen Cladosporium fulvum reveals a compartmentalized genome architecture and the presence of a dispensable chromosome.</title>
        <authorList>
            <person name="Zaccaron A.Z."/>
            <person name="Chen L.H."/>
            <person name="Samaras A."/>
            <person name="Stergiopoulos I."/>
        </authorList>
    </citation>
    <scope>NUCLEOTIDE SEQUENCE</scope>
    <source>
        <strain evidence="1">Race5_Kim</strain>
    </source>
</reference>
<sequence length="344" mass="38367">METTDPRDRIFAVLELFRAGAKLNDIPDLLKPDYSKTAGAVFRDATRYALGEANSNTLLATISHRSNEELADNDFASWSLRWDRQYDPEQEAMQLGWAGAGLPQSASANDRRLVPNQVDDLSCLRLKARIIGEVNWCTNMIERRLLDYHVSQNIESVLARAEGVAYQQTFGVDDAVALSATTLTTGSLGDSHHRFENTDQRRFAFVQHLQYLKVHNTAPPLLLTETDPVSSNAPARFHRLLSSRAHRRRYFQLDTGYLGIGPEVLQIGDKLIVCTGAEHLYLLQLVGRAGTDFGSARDLGRHPLVSVQNSRCDKTGLPGPNIPLPSSRLPDQWITLVIMHVVDL</sequence>
<gene>
    <name evidence="1" type="ORF">CLAFUR5_09437</name>
</gene>
<dbReference type="KEGG" id="ffu:CLAFUR5_09437"/>
<proteinExistence type="predicted"/>
<dbReference type="RefSeq" id="XP_047765860.1">
    <property type="nucleotide sequence ID" value="XM_047908585.1"/>
</dbReference>
<name>A0A9Q8PF79_PASFU</name>
<dbReference type="PANTHER" id="PTHR24148:SF64">
    <property type="entry name" value="HETEROKARYON INCOMPATIBILITY DOMAIN-CONTAINING PROTEIN"/>
    <property type="match status" value="1"/>
</dbReference>
<evidence type="ECO:0000313" key="1">
    <source>
        <dbReference type="EMBL" id="UJO21494.1"/>
    </source>
</evidence>
<evidence type="ECO:0000313" key="2">
    <source>
        <dbReference type="Proteomes" id="UP000756132"/>
    </source>
</evidence>
<reference evidence="1" key="1">
    <citation type="submission" date="2021-12" db="EMBL/GenBank/DDBJ databases">
        <authorList>
            <person name="Zaccaron A."/>
            <person name="Stergiopoulos I."/>
        </authorList>
    </citation>
    <scope>NUCLEOTIDE SEQUENCE</scope>
    <source>
        <strain evidence="1">Race5_Kim</strain>
    </source>
</reference>
<keyword evidence="2" id="KW-1185">Reference proteome</keyword>
<dbReference type="OrthoDB" id="5386682at2759"/>